<evidence type="ECO:0000313" key="4">
    <source>
        <dbReference type="Proteomes" id="UP000472262"/>
    </source>
</evidence>
<evidence type="ECO:0000313" key="3">
    <source>
        <dbReference type="Ensembl" id="ENSSGRP00000002779.1"/>
    </source>
</evidence>
<dbReference type="AlphaFoldDB" id="A0A672JYG0"/>
<evidence type="ECO:0000256" key="2">
    <source>
        <dbReference type="SAM" id="MobiDB-lite"/>
    </source>
</evidence>
<keyword evidence="4" id="KW-1185">Reference proteome</keyword>
<evidence type="ECO:0000256" key="1">
    <source>
        <dbReference type="SAM" id="Coils"/>
    </source>
</evidence>
<sequence length="180" mass="20673">DFFLLEQSASCREGSSDKLDMWKNMDVEMLLSLVSEHRELLNKMDEVKAKWKNLRDTRRKREEPWKFMKVMEFLACVFCSVHSNIEECDCELEDGDGSDSEQATCSSGASTTSSEPVQSSSKKRKQPETPDFMERYLAAKEVLHEAEYDHTDIPLSPQQPVSYHRTPPQTPPQYNNSANS</sequence>
<proteinExistence type="predicted"/>
<reference evidence="3" key="1">
    <citation type="submission" date="2025-08" db="UniProtKB">
        <authorList>
            <consortium name="Ensembl"/>
        </authorList>
    </citation>
    <scope>IDENTIFICATION</scope>
</reference>
<feature type="coiled-coil region" evidence="1">
    <location>
        <begin position="30"/>
        <end position="57"/>
    </location>
</feature>
<feature type="compositionally biased region" description="Low complexity" evidence="2">
    <location>
        <begin position="100"/>
        <end position="120"/>
    </location>
</feature>
<reference evidence="3" key="2">
    <citation type="submission" date="2025-09" db="UniProtKB">
        <authorList>
            <consortium name="Ensembl"/>
        </authorList>
    </citation>
    <scope>IDENTIFICATION</scope>
</reference>
<dbReference type="Proteomes" id="UP000472262">
    <property type="component" value="Unassembled WGS sequence"/>
</dbReference>
<feature type="region of interest" description="Disordered" evidence="2">
    <location>
        <begin position="92"/>
        <end position="132"/>
    </location>
</feature>
<dbReference type="InParanoid" id="A0A672JYG0"/>
<feature type="region of interest" description="Disordered" evidence="2">
    <location>
        <begin position="147"/>
        <end position="180"/>
    </location>
</feature>
<organism evidence="3 4">
    <name type="scientific">Sinocyclocheilus grahami</name>
    <name type="common">Dianchi golden-line fish</name>
    <name type="synonym">Barbus grahami</name>
    <dbReference type="NCBI Taxonomy" id="75366"/>
    <lineage>
        <taxon>Eukaryota</taxon>
        <taxon>Metazoa</taxon>
        <taxon>Chordata</taxon>
        <taxon>Craniata</taxon>
        <taxon>Vertebrata</taxon>
        <taxon>Euteleostomi</taxon>
        <taxon>Actinopterygii</taxon>
        <taxon>Neopterygii</taxon>
        <taxon>Teleostei</taxon>
        <taxon>Ostariophysi</taxon>
        <taxon>Cypriniformes</taxon>
        <taxon>Cyprinidae</taxon>
        <taxon>Cyprininae</taxon>
        <taxon>Sinocyclocheilus</taxon>
    </lineage>
</organism>
<name>A0A672JYG0_SINGR</name>
<accession>A0A672JYG0</accession>
<dbReference type="Ensembl" id="ENSSGRT00000003036.1">
    <property type="protein sequence ID" value="ENSSGRP00000002779.1"/>
    <property type="gene ID" value="ENSSGRG00000001770.1"/>
</dbReference>
<keyword evidence="1" id="KW-0175">Coiled coil</keyword>
<protein>
    <submittedName>
        <fullName evidence="3">Uncharacterized protein</fullName>
    </submittedName>
</protein>